<reference evidence="7" key="1">
    <citation type="submission" date="2016-07" db="EMBL/GenBank/DDBJ databases">
        <authorList>
            <person name="Florea S."/>
            <person name="Webb J.S."/>
            <person name="Jaromczyk J."/>
            <person name="Schardl C.L."/>
        </authorList>
    </citation>
    <scope>NUCLEOTIDE SEQUENCE [LARGE SCALE GENOMIC DNA]</scope>
    <source>
        <strain evidence="7">IPBSL-7</strain>
    </source>
</reference>
<comment type="caution">
    <text evidence="6">The sequence shown here is derived from an EMBL/GenBank/DDBJ whole genome shotgun (WGS) entry which is preliminary data.</text>
</comment>
<dbReference type="Pfam" id="PF00440">
    <property type="entry name" value="TetR_N"/>
    <property type="match status" value="1"/>
</dbReference>
<name>A0A1C0ALC4_9ACTN</name>
<keyword evidence="3" id="KW-0804">Transcription</keyword>
<dbReference type="AlphaFoldDB" id="A0A1C0ALC4"/>
<dbReference type="GO" id="GO:0000976">
    <property type="term" value="F:transcription cis-regulatory region binding"/>
    <property type="evidence" value="ECO:0007669"/>
    <property type="project" value="TreeGrafter"/>
</dbReference>
<accession>A0A1C0ALC4</accession>
<dbReference type="InterPro" id="IPR050109">
    <property type="entry name" value="HTH-type_TetR-like_transc_reg"/>
</dbReference>
<dbReference type="PRINTS" id="PR00455">
    <property type="entry name" value="HTHTETR"/>
</dbReference>
<keyword evidence="1" id="KW-0805">Transcription regulation</keyword>
<feature type="DNA-binding region" description="H-T-H motif" evidence="4">
    <location>
        <begin position="26"/>
        <end position="45"/>
    </location>
</feature>
<sequence length="194" mass="20941">MPPEQRRAAIVEASIPLLERHGEALTTRMVAEAAGVAEGTIFRVFDSLDDLISATISEALSADRLAKRLADTPLTGGIEAQTRTAIELIEQYLHSVHTMFIAAHGAAKHTAPHAAQCARTELEARTAELDAWMTDHFAPYRDIITIPLDAFATLLRTFAVGHASRFVASSLTLDDLARLALHGALRKDSACSSD</sequence>
<proteinExistence type="predicted"/>
<dbReference type="EMBL" id="MBQD01000022">
    <property type="protein sequence ID" value="OCL33358.1"/>
    <property type="molecule type" value="Genomic_DNA"/>
</dbReference>
<evidence type="ECO:0000259" key="5">
    <source>
        <dbReference type="PROSITE" id="PS50977"/>
    </source>
</evidence>
<dbReference type="SUPFAM" id="SSF46689">
    <property type="entry name" value="Homeodomain-like"/>
    <property type="match status" value="1"/>
</dbReference>
<gene>
    <name evidence="6" type="ORF">BCR15_05920</name>
</gene>
<evidence type="ECO:0000256" key="2">
    <source>
        <dbReference type="ARBA" id="ARBA00023125"/>
    </source>
</evidence>
<evidence type="ECO:0000313" key="7">
    <source>
        <dbReference type="Proteomes" id="UP000093501"/>
    </source>
</evidence>
<dbReference type="GO" id="GO:0003700">
    <property type="term" value="F:DNA-binding transcription factor activity"/>
    <property type="evidence" value="ECO:0007669"/>
    <property type="project" value="TreeGrafter"/>
</dbReference>
<organism evidence="6 7">
    <name type="scientific">Tessaracoccus lapidicaptus</name>
    <dbReference type="NCBI Taxonomy" id="1427523"/>
    <lineage>
        <taxon>Bacteria</taxon>
        <taxon>Bacillati</taxon>
        <taxon>Actinomycetota</taxon>
        <taxon>Actinomycetes</taxon>
        <taxon>Propionibacteriales</taxon>
        <taxon>Propionibacteriaceae</taxon>
        <taxon>Tessaracoccus</taxon>
    </lineage>
</organism>
<dbReference type="Proteomes" id="UP000093501">
    <property type="component" value="Unassembled WGS sequence"/>
</dbReference>
<evidence type="ECO:0000313" key="6">
    <source>
        <dbReference type="EMBL" id="OCL33358.1"/>
    </source>
</evidence>
<dbReference type="Gene3D" id="1.10.357.10">
    <property type="entry name" value="Tetracycline Repressor, domain 2"/>
    <property type="match status" value="1"/>
</dbReference>
<evidence type="ECO:0000256" key="1">
    <source>
        <dbReference type="ARBA" id="ARBA00023015"/>
    </source>
</evidence>
<keyword evidence="7" id="KW-1185">Reference proteome</keyword>
<dbReference type="InterPro" id="IPR009057">
    <property type="entry name" value="Homeodomain-like_sf"/>
</dbReference>
<feature type="domain" description="HTH tetR-type" evidence="5">
    <location>
        <begin position="4"/>
        <end position="63"/>
    </location>
</feature>
<dbReference type="PROSITE" id="PS50977">
    <property type="entry name" value="HTH_TETR_2"/>
    <property type="match status" value="1"/>
</dbReference>
<evidence type="ECO:0000256" key="3">
    <source>
        <dbReference type="ARBA" id="ARBA00023163"/>
    </source>
</evidence>
<dbReference type="InterPro" id="IPR001647">
    <property type="entry name" value="HTH_TetR"/>
</dbReference>
<dbReference type="PANTHER" id="PTHR30055:SF234">
    <property type="entry name" value="HTH-TYPE TRANSCRIPTIONAL REGULATOR BETI"/>
    <property type="match status" value="1"/>
</dbReference>
<keyword evidence="2 4" id="KW-0238">DNA-binding</keyword>
<dbReference type="PANTHER" id="PTHR30055">
    <property type="entry name" value="HTH-TYPE TRANSCRIPTIONAL REGULATOR RUTR"/>
    <property type="match status" value="1"/>
</dbReference>
<protein>
    <recommendedName>
        <fullName evidence="5">HTH tetR-type domain-containing protein</fullName>
    </recommendedName>
</protein>
<evidence type="ECO:0000256" key="4">
    <source>
        <dbReference type="PROSITE-ProRule" id="PRU00335"/>
    </source>
</evidence>